<dbReference type="OrthoDB" id="10454459at2759"/>
<evidence type="ECO:0000256" key="1">
    <source>
        <dbReference type="SAM" id="SignalP"/>
    </source>
</evidence>
<proteinExistence type="predicted"/>
<evidence type="ECO:0000313" key="2">
    <source>
        <dbReference type="EMBL" id="KAG2094052.1"/>
    </source>
</evidence>
<dbReference type="Proteomes" id="UP000823399">
    <property type="component" value="Unassembled WGS sequence"/>
</dbReference>
<protein>
    <submittedName>
        <fullName evidence="2">Uncharacterized protein</fullName>
    </submittedName>
</protein>
<keyword evidence="3" id="KW-1185">Reference proteome</keyword>
<feature type="chain" id="PRO_5040449213" evidence="1">
    <location>
        <begin position="20"/>
        <end position="70"/>
    </location>
</feature>
<dbReference type="EMBL" id="JABBWM010000081">
    <property type="protein sequence ID" value="KAG2094052.1"/>
    <property type="molecule type" value="Genomic_DNA"/>
</dbReference>
<dbReference type="AlphaFoldDB" id="A0A9P7EX81"/>
<name>A0A9P7EX81_9AGAM</name>
<organism evidence="2 3">
    <name type="scientific">Suillus discolor</name>
    <dbReference type="NCBI Taxonomy" id="1912936"/>
    <lineage>
        <taxon>Eukaryota</taxon>
        <taxon>Fungi</taxon>
        <taxon>Dikarya</taxon>
        <taxon>Basidiomycota</taxon>
        <taxon>Agaricomycotina</taxon>
        <taxon>Agaricomycetes</taxon>
        <taxon>Agaricomycetidae</taxon>
        <taxon>Boletales</taxon>
        <taxon>Suillineae</taxon>
        <taxon>Suillaceae</taxon>
        <taxon>Suillus</taxon>
    </lineage>
</organism>
<comment type="caution">
    <text evidence="2">The sequence shown here is derived from an EMBL/GenBank/DDBJ whole genome shotgun (WGS) entry which is preliminary data.</text>
</comment>
<evidence type="ECO:0000313" key="3">
    <source>
        <dbReference type="Proteomes" id="UP000823399"/>
    </source>
</evidence>
<accession>A0A9P7EX81</accession>
<reference evidence="2" key="1">
    <citation type="journal article" date="2020" name="New Phytol.">
        <title>Comparative genomics reveals dynamic genome evolution in host specialist ectomycorrhizal fungi.</title>
        <authorList>
            <person name="Lofgren L.A."/>
            <person name="Nguyen N.H."/>
            <person name="Vilgalys R."/>
            <person name="Ruytinx J."/>
            <person name="Liao H.L."/>
            <person name="Branco S."/>
            <person name="Kuo A."/>
            <person name="LaButti K."/>
            <person name="Lipzen A."/>
            <person name="Andreopoulos W."/>
            <person name="Pangilinan J."/>
            <person name="Riley R."/>
            <person name="Hundley H."/>
            <person name="Na H."/>
            <person name="Barry K."/>
            <person name="Grigoriev I.V."/>
            <person name="Stajich J.E."/>
            <person name="Kennedy P.G."/>
        </authorList>
    </citation>
    <scope>NUCLEOTIDE SEQUENCE</scope>
    <source>
        <strain evidence="2">FC423</strain>
    </source>
</reference>
<dbReference type="GeneID" id="64701069"/>
<gene>
    <name evidence="2" type="ORF">F5147DRAFT_720298</name>
</gene>
<feature type="signal peptide" evidence="1">
    <location>
        <begin position="1"/>
        <end position="19"/>
    </location>
</feature>
<dbReference type="RefSeq" id="XP_041287418.1">
    <property type="nucleotide sequence ID" value="XM_041438810.1"/>
</dbReference>
<sequence>MKLVQIAYLVLLAASGVTANSASTVMTAPFSQSSLSCINACSTQPPSCQSGSGVPYQIGPTCWQCCSQLN</sequence>
<keyword evidence="1" id="KW-0732">Signal</keyword>